<keyword evidence="2" id="KW-0808">Transferase</keyword>
<evidence type="ECO:0000259" key="1">
    <source>
        <dbReference type="PROSITE" id="PS51186"/>
    </source>
</evidence>
<evidence type="ECO:0000313" key="2">
    <source>
        <dbReference type="EMBL" id="OUE21233.1"/>
    </source>
</evidence>
<dbReference type="AlphaFoldDB" id="A0A251YAV8"/>
<name>A0A251YAV8_9MICO</name>
<dbReference type="GO" id="GO:0016747">
    <property type="term" value="F:acyltransferase activity, transferring groups other than amino-acyl groups"/>
    <property type="evidence" value="ECO:0007669"/>
    <property type="project" value="InterPro"/>
</dbReference>
<dbReference type="RefSeq" id="WP_086520472.1">
    <property type="nucleotide sequence ID" value="NZ_MDJW01000007.1"/>
</dbReference>
<comment type="caution">
    <text evidence="2">The sequence shown here is derived from an EMBL/GenBank/DDBJ whole genome shotgun (WGS) entry which is preliminary data.</text>
</comment>
<dbReference type="SUPFAM" id="SSF55729">
    <property type="entry name" value="Acyl-CoA N-acyltransferases (Nat)"/>
    <property type="match status" value="2"/>
</dbReference>
<dbReference type="CDD" id="cd04301">
    <property type="entry name" value="NAT_SF"/>
    <property type="match status" value="1"/>
</dbReference>
<proteinExistence type="predicted"/>
<dbReference type="InterPro" id="IPR000182">
    <property type="entry name" value="GNAT_dom"/>
</dbReference>
<dbReference type="InterPro" id="IPR016181">
    <property type="entry name" value="Acyl_CoA_acyltransferase"/>
</dbReference>
<dbReference type="Proteomes" id="UP000194837">
    <property type="component" value="Unassembled WGS sequence"/>
</dbReference>
<gene>
    <name evidence="2" type="primary">mshD_2</name>
    <name evidence="2" type="ORF">BFL34_00581</name>
</gene>
<reference evidence="2 3" key="1">
    <citation type="submission" date="2016-08" db="EMBL/GenBank/DDBJ databases">
        <title>Genome sequence of Clavibacter michiganensis spp strain CFBP7494.</title>
        <authorList>
            <person name="Thapa S.P."/>
            <person name="Coaker G."/>
            <person name="Jacques M.-A."/>
        </authorList>
    </citation>
    <scope>NUCLEOTIDE SEQUENCE [LARGE SCALE GENOMIC DNA]</scope>
    <source>
        <strain evidence="2">CFBP7494</strain>
    </source>
</reference>
<feature type="domain" description="N-acetyltransferase" evidence="1">
    <location>
        <begin position="33"/>
        <end position="196"/>
    </location>
</feature>
<dbReference type="Pfam" id="PF00583">
    <property type="entry name" value="Acetyltransf_1"/>
    <property type="match status" value="1"/>
</dbReference>
<dbReference type="Gene3D" id="3.40.630.30">
    <property type="match status" value="1"/>
</dbReference>
<dbReference type="EMBL" id="MDJW01000007">
    <property type="protein sequence ID" value="OUE21233.1"/>
    <property type="molecule type" value="Genomic_DNA"/>
</dbReference>
<dbReference type="PROSITE" id="PS51186">
    <property type="entry name" value="GNAT"/>
    <property type="match status" value="1"/>
</dbReference>
<organism evidence="2 3">
    <name type="scientific">Clavibacter michiganensis</name>
    <dbReference type="NCBI Taxonomy" id="28447"/>
    <lineage>
        <taxon>Bacteria</taxon>
        <taxon>Bacillati</taxon>
        <taxon>Actinomycetota</taxon>
        <taxon>Actinomycetes</taxon>
        <taxon>Micrococcales</taxon>
        <taxon>Microbacteriaceae</taxon>
        <taxon>Clavibacter</taxon>
    </lineage>
</organism>
<accession>A0A251YAV8</accession>
<protein>
    <submittedName>
        <fullName evidence="2">Mycothiol acetyltransferase</fullName>
    </submittedName>
</protein>
<sequence>MPHDADTDADAGTLPVVVEEVVPPTAPGGRGWDDFVALTDVVNRAQSHDLGHDAFVWLPEELIPDYADVAHVRKRLVAARVDGRIVGRGLLTTWLNDPMTSDVAVSVLPEHRRRGIGRALRERVERIALDEGCRTLTGATMHRAEPNGSPIPSPTGIGAVGADDPSSRFVVDAGYRLGQTARTSSLDTVAAAPTLDAHLADARRAAGDAYRVVSWVDATPEHLLDDLALLHTRMSTDAPPGDLPQVEDASDGARIREAEARRASAGRTGLTTAVLHMATGRLVGFTEIAVSPSGRRSDGHAYTYQQDTLVLAEHRGHRLGMLLKVENLRLLAREAPEADRVVTWNADENRPMLAVNEALGFRHVATSGSWLREVDAGR</sequence>
<evidence type="ECO:0000313" key="3">
    <source>
        <dbReference type="Proteomes" id="UP000194837"/>
    </source>
</evidence>